<organism evidence="1 2">
    <name type="scientific">Rubroshorea leprosula</name>
    <dbReference type="NCBI Taxonomy" id="152421"/>
    <lineage>
        <taxon>Eukaryota</taxon>
        <taxon>Viridiplantae</taxon>
        <taxon>Streptophyta</taxon>
        <taxon>Embryophyta</taxon>
        <taxon>Tracheophyta</taxon>
        <taxon>Spermatophyta</taxon>
        <taxon>Magnoliopsida</taxon>
        <taxon>eudicotyledons</taxon>
        <taxon>Gunneridae</taxon>
        <taxon>Pentapetalae</taxon>
        <taxon>rosids</taxon>
        <taxon>malvids</taxon>
        <taxon>Malvales</taxon>
        <taxon>Dipterocarpaceae</taxon>
        <taxon>Rubroshorea</taxon>
    </lineage>
</organism>
<proteinExistence type="predicted"/>
<sequence length="57" mass="6469">MEKVLTNKGLRKSPSASVSLLSFTIAKSKGDSSRKRMLLLIRQLYFERSRNQILLGT</sequence>
<protein>
    <submittedName>
        <fullName evidence="1">Uncharacterized protein</fullName>
    </submittedName>
</protein>
<keyword evidence="2" id="KW-1185">Reference proteome</keyword>
<reference evidence="1 2" key="1">
    <citation type="journal article" date="2021" name="Commun. Biol.">
        <title>The genome of Shorea leprosula (Dipterocarpaceae) highlights the ecological relevance of drought in aseasonal tropical rainforests.</title>
        <authorList>
            <person name="Ng K.K.S."/>
            <person name="Kobayashi M.J."/>
            <person name="Fawcett J.A."/>
            <person name="Hatakeyama M."/>
            <person name="Paape T."/>
            <person name="Ng C.H."/>
            <person name="Ang C.C."/>
            <person name="Tnah L.H."/>
            <person name="Lee C.T."/>
            <person name="Nishiyama T."/>
            <person name="Sese J."/>
            <person name="O'Brien M.J."/>
            <person name="Copetti D."/>
            <person name="Mohd Noor M.I."/>
            <person name="Ong R.C."/>
            <person name="Putra M."/>
            <person name="Sireger I.Z."/>
            <person name="Indrioko S."/>
            <person name="Kosugi Y."/>
            <person name="Izuno A."/>
            <person name="Isagi Y."/>
            <person name="Lee S.L."/>
            <person name="Shimizu K.K."/>
        </authorList>
    </citation>
    <scope>NUCLEOTIDE SEQUENCE [LARGE SCALE GENOMIC DNA]</scope>
    <source>
        <strain evidence="1">214</strain>
    </source>
</reference>
<accession>A0AAV5IU45</accession>
<name>A0AAV5IU45_9ROSI</name>
<dbReference type="Proteomes" id="UP001054252">
    <property type="component" value="Unassembled WGS sequence"/>
</dbReference>
<gene>
    <name evidence="1" type="ORF">SLEP1_g14615</name>
</gene>
<evidence type="ECO:0000313" key="1">
    <source>
        <dbReference type="EMBL" id="GKV02146.1"/>
    </source>
</evidence>
<dbReference type="EMBL" id="BPVZ01000018">
    <property type="protein sequence ID" value="GKV02146.1"/>
    <property type="molecule type" value="Genomic_DNA"/>
</dbReference>
<evidence type="ECO:0000313" key="2">
    <source>
        <dbReference type="Proteomes" id="UP001054252"/>
    </source>
</evidence>
<comment type="caution">
    <text evidence="1">The sequence shown here is derived from an EMBL/GenBank/DDBJ whole genome shotgun (WGS) entry which is preliminary data.</text>
</comment>
<dbReference type="AlphaFoldDB" id="A0AAV5IU45"/>